<dbReference type="InterPro" id="IPR033653">
    <property type="entry name" value="NTP-PPase_DR2231-like"/>
</dbReference>
<protein>
    <recommendedName>
        <fullName evidence="2">NTP pyrophosphohydrolase MazG putative catalytic core domain-containing protein</fullName>
    </recommendedName>
</protein>
<dbReference type="CDD" id="cd11530">
    <property type="entry name" value="NTP-PPase_DR2231_like"/>
    <property type="match status" value="1"/>
</dbReference>
<dbReference type="AlphaFoldDB" id="A0A0F8YED0"/>
<sequence>MEQPNYMESLRRFHRSFDCVANDSPAIVDKETALLRVKLIISEAAEVTEAIANDDMTEIFDGLIDLLYVTFGT</sequence>
<dbReference type="EMBL" id="LAZR01057444">
    <property type="protein sequence ID" value="KKK72060.1"/>
    <property type="molecule type" value="Genomic_DNA"/>
</dbReference>
<dbReference type="InterPro" id="IPR021130">
    <property type="entry name" value="PRib-ATP_PPHydrolase-like"/>
</dbReference>
<accession>A0A0F8YED0</accession>
<reference evidence="1" key="1">
    <citation type="journal article" date="2015" name="Nature">
        <title>Complex archaea that bridge the gap between prokaryotes and eukaryotes.</title>
        <authorList>
            <person name="Spang A."/>
            <person name="Saw J.H."/>
            <person name="Jorgensen S.L."/>
            <person name="Zaremba-Niedzwiedzka K."/>
            <person name="Martijn J."/>
            <person name="Lind A.E."/>
            <person name="van Eijk R."/>
            <person name="Schleper C."/>
            <person name="Guy L."/>
            <person name="Ettema T.J."/>
        </authorList>
    </citation>
    <scope>NUCLEOTIDE SEQUENCE</scope>
</reference>
<feature type="non-terminal residue" evidence="1">
    <location>
        <position position="73"/>
    </location>
</feature>
<gene>
    <name evidence="1" type="ORF">LCGC14_2907720</name>
</gene>
<comment type="caution">
    <text evidence="1">The sequence shown here is derived from an EMBL/GenBank/DDBJ whole genome shotgun (WGS) entry which is preliminary data.</text>
</comment>
<proteinExistence type="predicted"/>
<organism evidence="1">
    <name type="scientific">marine sediment metagenome</name>
    <dbReference type="NCBI Taxonomy" id="412755"/>
    <lineage>
        <taxon>unclassified sequences</taxon>
        <taxon>metagenomes</taxon>
        <taxon>ecological metagenomes</taxon>
    </lineage>
</organism>
<dbReference type="Gene3D" id="1.10.3420.10">
    <property type="entry name" value="putative ntp pyrophosphohydrolase like domain"/>
    <property type="match status" value="1"/>
</dbReference>
<dbReference type="Pfam" id="PF01503">
    <property type="entry name" value="PRA-PH"/>
    <property type="match status" value="1"/>
</dbReference>
<evidence type="ECO:0000313" key="1">
    <source>
        <dbReference type="EMBL" id="KKK72060.1"/>
    </source>
</evidence>
<evidence type="ECO:0008006" key="2">
    <source>
        <dbReference type="Google" id="ProtNLM"/>
    </source>
</evidence>
<dbReference type="SUPFAM" id="SSF101386">
    <property type="entry name" value="all-alpha NTP pyrophosphatases"/>
    <property type="match status" value="1"/>
</dbReference>
<dbReference type="InterPro" id="IPR023292">
    <property type="entry name" value="NTP_PyroPHydrolase-like_dom_sf"/>
</dbReference>
<name>A0A0F8YED0_9ZZZZ</name>